<dbReference type="AlphaFoldDB" id="A0A067BJW1"/>
<evidence type="ECO:0000313" key="3">
    <source>
        <dbReference type="Proteomes" id="UP000030745"/>
    </source>
</evidence>
<keyword evidence="3" id="KW-1185">Reference proteome</keyword>
<dbReference type="KEGG" id="spar:SPRG_15311"/>
<evidence type="ECO:0000256" key="1">
    <source>
        <dbReference type="SAM" id="Phobius"/>
    </source>
</evidence>
<dbReference type="VEuPathDB" id="FungiDB:SPRG_15311"/>
<dbReference type="RefSeq" id="XP_012210802.1">
    <property type="nucleotide sequence ID" value="XM_012355412.1"/>
</dbReference>
<name>A0A067BJW1_SAPPC</name>
<accession>A0A067BJW1</accession>
<keyword evidence="1" id="KW-1133">Transmembrane helix</keyword>
<gene>
    <name evidence="2" type="ORF">SPRG_15311</name>
</gene>
<keyword evidence="1" id="KW-0812">Transmembrane</keyword>
<dbReference type="GeneID" id="24137051"/>
<dbReference type="Proteomes" id="UP000030745">
    <property type="component" value="Unassembled WGS sequence"/>
</dbReference>
<protein>
    <submittedName>
        <fullName evidence="2">Uncharacterized protein</fullName>
    </submittedName>
</protein>
<evidence type="ECO:0000313" key="2">
    <source>
        <dbReference type="EMBL" id="KDO18483.1"/>
    </source>
</evidence>
<dbReference type="EMBL" id="KK583429">
    <property type="protein sequence ID" value="KDO18483.1"/>
    <property type="molecule type" value="Genomic_DNA"/>
</dbReference>
<feature type="transmembrane region" description="Helical" evidence="1">
    <location>
        <begin position="20"/>
        <end position="37"/>
    </location>
</feature>
<dbReference type="OMA" id="VMHVFDI"/>
<proteinExistence type="predicted"/>
<sequence length="127" mass="14211">MDRALSCTSGYVELGHWSRVGVDVGLCLGCVVLAALAERLRYPYLSAPPMPSLLLNATSVYSLELTNWTVDDHVYLDRMSAAMTGLFTWRVRGVMHVFDIKSWRHFTATAESKSPLDPAFVLPLHRI</sequence>
<organism evidence="2 3">
    <name type="scientific">Saprolegnia parasitica (strain CBS 223.65)</name>
    <dbReference type="NCBI Taxonomy" id="695850"/>
    <lineage>
        <taxon>Eukaryota</taxon>
        <taxon>Sar</taxon>
        <taxon>Stramenopiles</taxon>
        <taxon>Oomycota</taxon>
        <taxon>Saprolegniomycetes</taxon>
        <taxon>Saprolegniales</taxon>
        <taxon>Saprolegniaceae</taxon>
        <taxon>Saprolegnia</taxon>
    </lineage>
</organism>
<keyword evidence="1" id="KW-0472">Membrane</keyword>
<reference evidence="2 3" key="1">
    <citation type="journal article" date="2013" name="PLoS Genet.">
        <title>Distinctive expansion of potential virulence genes in the genome of the oomycete fish pathogen Saprolegnia parasitica.</title>
        <authorList>
            <person name="Jiang R.H."/>
            <person name="de Bruijn I."/>
            <person name="Haas B.J."/>
            <person name="Belmonte R."/>
            <person name="Lobach L."/>
            <person name="Christie J."/>
            <person name="van den Ackerveken G."/>
            <person name="Bottin A."/>
            <person name="Bulone V."/>
            <person name="Diaz-Moreno S.M."/>
            <person name="Dumas B."/>
            <person name="Fan L."/>
            <person name="Gaulin E."/>
            <person name="Govers F."/>
            <person name="Grenville-Briggs L.J."/>
            <person name="Horner N.R."/>
            <person name="Levin J.Z."/>
            <person name="Mammella M."/>
            <person name="Meijer H.J."/>
            <person name="Morris P."/>
            <person name="Nusbaum C."/>
            <person name="Oome S."/>
            <person name="Phillips A.J."/>
            <person name="van Rooyen D."/>
            <person name="Rzeszutek E."/>
            <person name="Saraiva M."/>
            <person name="Secombes C.J."/>
            <person name="Seidl M.F."/>
            <person name="Snel B."/>
            <person name="Stassen J.H."/>
            <person name="Sykes S."/>
            <person name="Tripathy S."/>
            <person name="van den Berg H."/>
            <person name="Vega-Arreguin J.C."/>
            <person name="Wawra S."/>
            <person name="Young S.K."/>
            <person name="Zeng Q."/>
            <person name="Dieguez-Uribeondo J."/>
            <person name="Russ C."/>
            <person name="Tyler B.M."/>
            <person name="van West P."/>
        </authorList>
    </citation>
    <scope>NUCLEOTIDE SEQUENCE [LARGE SCALE GENOMIC DNA]</scope>
    <source>
        <strain evidence="2 3">CBS 223.65</strain>
    </source>
</reference>